<dbReference type="AlphaFoldDB" id="A0AA87B7U1"/>
<sequence length="93" mass="10199">MRANLIHGGLSHIKIRLVVSNCGNAKSHGDKPRLFDDVVGLFRVKLSLLLPLLEPRVSFGFRSWSVNESDGFDGDGACYCNEQSINAIAVILE</sequence>
<evidence type="ECO:0000313" key="1">
    <source>
        <dbReference type="EMBL" id="CAJ1977553.1"/>
    </source>
</evidence>
<evidence type="ECO:0000313" key="2">
    <source>
        <dbReference type="Proteomes" id="UP001189624"/>
    </source>
</evidence>
<protein>
    <submittedName>
        <fullName evidence="1">Uncharacterized protein</fullName>
    </submittedName>
</protein>
<gene>
    <name evidence="1" type="ORF">AYBTSS11_LOCUS29720</name>
</gene>
<proteinExistence type="predicted"/>
<reference evidence="1" key="1">
    <citation type="submission" date="2023-10" db="EMBL/GenBank/DDBJ databases">
        <authorList>
            <person name="Domelevo Entfellner J.-B."/>
        </authorList>
    </citation>
    <scope>NUCLEOTIDE SEQUENCE</scope>
</reference>
<accession>A0AA87B7U1</accession>
<keyword evidence="2" id="KW-1185">Reference proteome</keyword>
<dbReference type="Proteomes" id="UP001189624">
    <property type="component" value="Chromosome 10"/>
</dbReference>
<dbReference type="Gramene" id="rna-AYBTSS11_LOCUS29720">
    <property type="protein sequence ID" value="CAJ1977553.1"/>
    <property type="gene ID" value="gene-AYBTSS11_LOCUS29720"/>
</dbReference>
<name>A0AA87B7U1_9FABA</name>
<organism evidence="1 2">
    <name type="scientific">Sphenostylis stenocarpa</name>
    <dbReference type="NCBI Taxonomy" id="92480"/>
    <lineage>
        <taxon>Eukaryota</taxon>
        <taxon>Viridiplantae</taxon>
        <taxon>Streptophyta</taxon>
        <taxon>Embryophyta</taxon>
        <taxon>Tracheophyta</taxon>
        <taxon>Spermatophyta</taxon>
        <taxon>Magnoliopsida</taxon>
        <taxon>eudicotyledons</taxon>
        <taxon>Gunneridae</taxon>
        <taxon>Pentapetalae</taxon>
        <taxon>rosids</taxon>
        <taxon>fabids</taxon>
        <taxon>Fabales</taxon>
        <taxon>Fabaceae</taxon>
        <taxon>Papilionoideae</taxon>
        <taxon>50 kb inversion clade</taxon>
        <taxon>NPAAA clade</taxon>
        <taxon>indigoferoid/millettioid clade</taxon>
        <taxon>Phaseoleae</taxon>
        <taxon>Sphenostylis</taxon>
    </lineage>
</organism>
<dbReference type="EMBL" id="OY731407">
    <property type="protein sequence ID" value="CAJ1977553.1"/>
    <property type="molecule type" value="Genomic_DNA"/>
</dbReference>